<evidence type="ECO:0000256" key="1">
    <source>
        <dbReference type="ARBA" id="ARBA00010142"/>
    </source>
</evidence>
<dbReference type="PROSITE" id="PS51419">
    <property type="entry name" value="RAB"/>
    <property type="match status" value="1"/>
</dbReference>
<dbReference type="CDD" id="cd00157">
    <property type="entry name" value="Rho"/>
    <property type="match status" value="1"/>
</dbReference>
<dbReference type="SUPFAM" id="SSF52540">
    <property type="entry name" value="P-loop containing nucleoside triphosphate hydrolases"/>
    <property type="match status" value="1"/>
</dbReference>
<name>A0A6B2LJL0_9EUKA</name>
<accession>A0A6B2LJL0</accession>
<dbReference type="Pfam" id="PF00071">
    <property type="entry name" value="Ras"/>
    <property type="match status" value="1"/>
</dbReference>
<dbReference type="SMART" id="SM00175">
    <property type="entry name" value="RAB"/>
    <property type="match status" value="1"/>
</dbReference>
<dbReference type="InterPro" id="IPR001806">
    <property type="entry name" value="Small_GTPase"/>
</dbReference>
<proteinExistence type="inferred from homology"/>
<dbReference type="SMART" id="SM00173">
    <property type="entry name" value="RAS"/>
    <property type="match status" value="1"/>
</dbReference>
<dbReference type="InterPro" id="IPR005225">
    <property type="entry name" value="Small_GTP-bd"/>
</dbReference>
<organism evidence="4">
    <name type="scientific">Arcella intermedia</name>
    <dbReference type="NCBI Taxonomy" id="1963864"/>
    <lineage>
        <taxon>Eukaryota</taxon>
        <taxon>Amoebozoa</taxon>
        <taxon>Tubulinea</taxon>
        <taxon>Elardia</taxon>
        <taxon>Arcellinida</taxon>
        <taxon>Sphaerothecina</taxon>
        <taxon>Arcellidae</taxon>
        <taxon>Arcella</taxon>
    </lineage>
</organism>
<dbReference type="PRINTS" id="PR00449">
    <property type="entry name" value="RASTRNSFRMNG"/>
</dbReference>
<dbReference type="GO" id="GO:0007264">
    <property type="term" value="P:small GTPase-mediated signal transduction"/>
    <property type="evidence" value="ECO:0007669"/>
    <property type="project" value="InterPro"/>
</dbReference>
<dbReference type="AlphaFoldDB" id="A0A6B2LJL0"/>
<dbReference type="InterPro" id="IPR027417">
    <property type="entry name" value="P-loop_NTPase"/>
</dbReference>
<dbReference type="Gene3D" id="3.40.50.300">
    <property type="entry name" value="P-loop containing nucleotide triphosphate hydrolases"/>
    <property type="match status" value="1"/>
</dbReference>
<comment type="similarity">
    <text evidence="1">Belongs to the small GTPase superfamily. Rho family.</text>
</comment>
<protein>
    <submittedName>
        <fullName evidence="4">Uncharacterized protein</fullName>
    </submittedName>
</protein>
<dbReference type="InterPro" id="IPR003578">
    <property type="entry name" value="Small_GTPase_Rho"/>
</dbReference>
<dbReference type="GO" id="GO:0005525">
    <property type="term" value="F:GTP binding"/>
    <property type="evidence" value="ECO:0007669"/>
    <property type="project" value="UniProtKB-KW"/>
</dbReference>
<dbReference type="EMBL" id="GIBP01008195">
    <property type="protein sequence ID" value="NDV37164.1"/>
    <property type="molecule type" value="Transcribed_RNA"/>
</dbReference>
<keyword evidence="2" id="KW-0547">Nucleotide-binding</keyword>
<dbReference type="FunFam" id="3.40.50.300:FF:001179">
    <property type="entry name" value="Rho family GTPase"/>
    <property type="match status" value="1"/>
</dbReference>
<dbReference type="SMART" id="SM00174">
    <property type="entry name" value="RHO"/>
    <property type="match status" value="1"/>
</dbReference>
<dbReference type="PROSITE" id="PS51420">
    <property type="entry name" value="RHO"/>
    <property type="match status" value="1"/>
</dbReference>
<sequence>MQKITKCVLVGDSGVGKTSMSITFTTNTFPADYLPTVSDITTLAIPINEETTNLAIWDTNAYEEGYERLRPLAYPQTDVFLCVFSVANLSSFENVRVKWVPEVSHHCPWVPVVLVGNKVDLRGDLKTVGELLEKHSGGPVSCEQGVEMAKEIGAVKYLECSALTQVGLREVFVDATRIGLTPHQPKHPGRTCLLQ</sequence>
<dbReference type="PROSITE" id="PS51421">
    <property type="entry name" value="RAS"/>
    <property type="match status" value="1"/>
</dbReference>
<evidence type="ECO:0000256" key="2">
    <source>
        <dbReference type="ARBA" id="ARBA00022741"/>
    </source>
</evidence>
<keyword evidence="3" id="KW-0342">GTP-binding</keyword>
<evidence type="ECO:0000256" key="3">
    <source>
        <dbReference type="ARBA" id="ARBA00023134"/>
    </source>
</evidence>
<reference evidence="4" key="1">
    <citation type="journal article" date="2020" name="J. Eukaryot. Microbiol.">
        <title>De novo Sequencing, Assembly and Annotation of the Transcriptome for the Free-Living Testate Amoeba Arcella intermedia.</title>
        <authorList>
            <person name="Ribeiro G.M."/>
            <person name="Porfirio-Sousa A.L."/>
            <person name="Maurer-Alcala X.X."/>
            <person name="Katz L.A."/>
            <person name="Lahr D.J.G."/>
        </authorList>
    </citation>
    <scope>NUCLEOTIDE SEQUENCE</scope>
</reference>
<dbReference type="NCBIfam" id="TIGR00231">
    <property type="entry name" value="small_GTP"/>
    <property type="match status" value="1"/>
</dbReference>
<evidence type="ECO:0000313" key="4">
    <source>
        <dbReference type="EMBL" id="NDV37164.1"/>
    </source>
</evidence>
<dbReference type="GO" id="GO:0003924">
    <property type="term" value="F:GTPase activity"/>
    <property type="evidence" value="ECO:0007669"/>
    <property type="project" value="InterPro"/>
</dbReference>
<dbReference type="PANTHER" id="PTHR24072">
    <property type="entry name" value="RHO FAMILY GTPASE"/>
    <property type="match status" value="1"/>
</dbReference>